<name>A0AAE1BRW2_PETCI</name>
<dbReference type="EMBL" id="JAWQEG010006663">
    <property type="protein sequence ID" value="KAK3854209.1"/>
    <property type="molecule type" value="Genomic_DNA"/>
</dbReference>
<evidence type="ECO:0000313" key="2">
    <source>
        <dbReference type="Proteomes" id="UP001286313"/>
    </source>
</evidence>
<gene>
    <name evidence="1" type="ORF">Pcinc_039293</name>
</gene>
<dbReference type="Proteomes" id="UP001286313">
    <property type="component" value="Unassembled WGS sequence"/>
</dbReference>
<organism evidence="1 2">
    <name type="scientific">Petrolisthes cinctipes</name>
    <name type="common">Flat porcelain crab</name>
    <dbReference type="NCBI Taxonomy" id="88211"/>
    <lineage>
        <taxon>Eukaryota</taxon>
        <taxon>Metazoa</taxon>
        <taxon>Ecdysozoa</taxon>
        <taxon>Arthropoda</taxon>
        <taxon>Crustacea</taxon>
        <taxon>Multicrustacea</taxon>
        <taxon>Malacostraca</taxon>
        <taxon>Eumalacostraca</taxon>
        <taxon>Eucarida</taxon>
        <taxon>Decapoda</taxon>
        <taxon>Pleocyemata</taxon>
        <taxon>Anomura</taxon>
        <taxon>Galatheoidea</taxon>
        <taxon>Porcellanidae</taxon>
        <taxon>Petrolisthes</taxon>
    </lineage>
</organism>
<evidence type="ECO:0000313" key="1">
    <source>
        <dbReference type="EMBL" id="KAK3854209.1"/>
    </source>
</evidence>
<accession>A0AAE1BRW2</accession>
<reference evidence="1" key="1">
    <citation type="submission" date="2023-10" db="EMBL/GenBank/DDBJ databases">
        <title>Genome assemblies of two species of porcelain crab, Petrolisthes cinctipes and Petrolisthes manimaculis (Anomura: Porcellanidae).</title>
        <authorList>
            <person name="Angst P."/>
        </authorList>
    </citation>
    <scope>NUCLEOTIDE SEQUENCE</scope>
    <source>
        <strain evidence="1">PB745_01</strain>
        <tissue evidence="1">Gill</tissue>
    </source>
</reference>
<protein>
    <submittedName>
        <fullName evidence="1">Uncharacterized protein</fullName>
    </submittedName>
</protein>
<proteinExistence type="predicted"/>
<comment type="caution">
    <text evidence="1">The sequence shown here is derived from an EMBL/GenBank/DDBJ whole genome shotgun (WGS) entry which is preliminary data.</text>
</comment>
<dbReference type="AlphaFoldDB" id="A0AAE1BRW2"/>
<sequence>MSWCGSQCGGVVVNELVLELPITSLLDTPGDSAQRPMGTTLPFYLAGEINKTECPFVLTCDDPQHLHQMLIPDIGGQPTAFSVPSSTSPAAGRRDTPAMTALPPAIPYYAPGVNLIT</sequence>
<keyword evidence="2" id="KW-1185">Reference proteome</keyword>